<dbReference type="SUPFAM" id="SSF55729">
    <property type="entry name" value="Acyl-CoA N-acyltransferases (Nat)"/>
    <property type="match status" value="1"/>
</dbReference>
<dbReference type="InterPro" id="IPR016181">
    <property type="entry name" value="Acyl_CoA_acyltransferase"/>
</dbReference>
<evidence type="ECO:0000259" key="1">
    <source>
        <dbReference type="PROSITE" id="PS51186"/>
    </source>
</evidence>
<dbReference type="GO" id="GO:1905502">
    <property type="term" value="F:acetyl-CoA binding"/>
    <property type="evidence" value="ECO:0007669"/>
    <property type="project" value="TreeGrafter"/>
</dbReference>
<dbReference type="GO" id="GO:0008080">
    <property type="term" value="F:N-acetyltransferase activity"/>
    <property type="evidence" value="ECO:0007669"/>
    <property type="project" value="InterPro"/>
</dbReference>
<dbReference type="GO" id="GO:0005737">
    <property type="term" value="C:cytoplasm"/>
    <property type="evidence" value="ECO:0007669"/>
    <property type="project" value="TreeGrafter"/>
</dbReference>
<evidence type="ECO:0000313" key="3">
    <source>
        <dbReference type="Proteomes" id="UP000006690"/>
    </source>
</evidence>
<dbReference type="RefSeq" id="WP_014593493.1">
    <property type="nucleotide sequence ID" value="NC_017531.2"/>
</dbReference>
<organism evidence="2 3">
    <name type="scientific">Pantoea ananatis (strain AJ13355)</name>
    <dbReference type="NCBI Taxonomy" id="932677"/>
    <lineage>
        <taxon>Bacteria</taxon>
        <taxon>Pseudomonadati</taxon>
        <taxon>Pseudomonadota</taxon>
        <taxon>Gammaproteobacteria</taxon>
        <taxon>Enterobacterales</taxon>
        <taxon>Erwiniaceae</taxon>
        <taxon>Pantoea</taxon>
    </lineage>
</organism>
<feature type="domain" description="N-acetyltransferase" evidence="1">
    <location>
        <begin position="3"/>
        <end position="154"/>
    </location>
</feature>
<dbReference type="OrthoDB" id="7678938at2"/>
<dbReference type="InterPro" id="IPR039840">
    <property type="entry name" value="NAA80"/>
</dbReference>
<reference evidence="3" key="1">
    <citation type="journal article" date="2012" name="Appl. Microbiol. Biotechnol.">
        <title>The complete genome sequence of Pantoea ananatis AJ13355, an organism with great biotechnological potential.</title>
        <authorList>
            <person name="Hara Y."/>
            <person name="Kadotani N."/>
            <person name="Izui H."/>
            <person name="Katashkina J.I."/>
            <person name="Kuvaeva T.M."/>
            <person name="Andreeva I.G."/>
            <person name="Golubeva L.I."/>
            <person name="Malko D.B."/>
            <person name="Makeev V.J."/>
            <person name="Mashko S.V."/>
            <person name="Kozlov Y.I."/>
        </authorList>
    </citation>
    <scope>NUCLEOTIDE SEQUENCE [LARGE SCALE GENOMIC DNA]</scope>
    <source>
        <strain evidence="3">AJ13355</strain>
    </source>
</reference>
<sequence length="159" mass="18298">MYIKYLMDDPDYLNQTTELLFDEWSHLSSWSESRQILTRLTERNSSDTEQFTLVALDAENKVTATGSLILYELIDNPQRVYWLGEVVTRSTHRGKGIGSALIKRIVELATERNISELWLYTPDKQALYRNLGWKEREQRLVAGESVTVMVLSLPCPDAA</sequence>
<dbReference type="HOGENOM" id="CLU_117112_3_0_6"/>
<dbReference type="PANTHER" id="PTHR13538:SF4">
    <property type="entry name" value="N-ALPHA-ACETYLTRANSFERASE 80"/>
    <property type="match status" value="1"/>
</dbReference>
<dbReference type="Proteomes" id="UP000006690">
    <property type="component" value="Chromosome"/>
</dbReference>
<dbReference type="eggNOG" id="COG0454">
    <property type="taxonomic scope" value="Bacteria"/>
</dbReference>
<dbReference type="PROSITE" id="PS51186">
    <property type="entry name" value="GNAT"/>
    <property type="match status" value="1"/>
</dbReference>
<dbReference type="InterPro" id="IPR000182">
    <property type="entry name" value="GNAT_dom"/>
</dbReference>
<dbReference type="Pfam" id="PF00583">
    <property type="entry name" value="Acetyltransf_1"/>
    <property type="match status" value="1"/>
</dbReference>
<dbReference type="EMBL" id="AP012032">
    <property type="protein sequence ID" value="BAK10993.1"/>
    <property type="molecule type" value="Genomic_DNA"/>
</dbReference>
<dbReference type="KEGG" id="paj:PAJ_0913"/>
<evidence type="ECO:0000313" key="2">
    <source>
        <dbReference type="EMBL" id="BAK10993.1"/>
    </source>
</evidence>
<dbReference type="GeneID" id="57268619"/>
<dbReference type="PANTHER" id="PTHR13538">
    <property type="entry name" value="N-ACETYLTRANSFERASE 6"/>
    <property type="match status" value="1"/>
</dbReference>
<dbReference type="PATRIC" id="fig|932677.3.peg.1045"/>
<dbReference type="AlphaFoldDB" id="A0A0H3KV77"/>
<proteinExistence type="predicted"/>
<name>A0A0H3KV77_PANAA</name>
<dbReference type="CDD" id="cd04301">
    <property type="entry name" value="NAT_SF"/>
    <property type="match status" value="1"/>
</dbReference>
<accession>A0A0H3KV77</accession>
<gene>
    <name evidence="2" type="ordered locus">PAJ_0913</name>
</gene>
<dbReference type="Gene3D" id="3.40.630.30">
    <property type="match status" value="1"/>
</dbReference>
<protein>
    <submittedName>
        <fullName evidence="2">GCN5-related N-acetyltransferase</fullName>
    </submittedName>
</protein>